<protein>
    <submittedName>
        <fullName evidence="7">Translocation/assembly module TamB domain-containing protein</fullName>
    </submittedName>
</protein>
<keyword evidence="2" id="KW-0812">Transmembrane</keyword>
<feature type="domain" description="Translocation and assembly module TamB C-terminal" evidence="6">
    <location>
        <begin position="1065"/>
        <end position="1417"/>
    </location>
</feature>
<evidence type="ECO:0000256" key="1">
    <source>
        <dbReference type="ARBA" id="ARBA00004167"/>
    </source>
</evidence>
<dbReference type="EMBL" id="CP151762">
    <property type="protein sequence ID" value="WZU63226.1"/>
    <property type="molecule type" value="Genomic_DNA"/>
</dbReference>
<sequence>MKRFLIISALCAAPFVASAQEDDDEGYLAGLIEDNLSGVSRQVDIQGFEGALSSEASIDVLTIADADGVWLTLEDIVLNWSRTALLRGVIDVRELSAARIIVARPPLSEDTGPAPEAQPFSLPELPVSVSLDQLRIDSVELGEAFLGEPITVALNGSAQLADGEGTISLNAERLGDKSGAFEINGSFVNETRLLDLFLNLDEGPDGIVARLIDLPGRPAVKLEVAGAAPLDDYAATLAIATDGQDRLTGNFGLTSAEDERRISLDIGGDISPLFVPEYQGFFGNDATLSAQVVQAADGRIDVQQLALDAGRVALNGAVQIGSAGWPSLIDLTGGITPLGDEPVLLPLSGPRTFVDGMDLAITYDGAVADTWRADISVQGLDRPGLGVETLRLQGGGLLRSGEGPQQGLITAELEYGATGVQLDDAGAAQAFGDEIGGVFRASRVEGDPTEISRLTLSGAGLEAQVQATIEGPSAGFRTNATMNVGIAGLGRFSTLAGRDIGGGAELAVLANMTPLDGLFNFVMSGETDNLSVGIPEADRILAGTGTFAATAVRDNDGTRLEGARVDTDAANVRASAALTNDGADARFNASLRDVALVLPALSGPASVAGDVTQRADGTIEFALNGTGPAATFETSGTVNPAETGQTINAALSAGISDLTRYAGLAGRPLSGALSVDGNGVLLADGQRFDVDVRGETRDLVTGVARVDPLLSGEGSFTAALSHVGDGRFAISDLLVQTPAMSLRGDADVSLEGSNTADLLFRINDAAVLDPSLSGPITVDLDAVPAALDATDVALRAFGPGTNVGLNATVASPQNAREVTGDLNLQIESLAAFATLIGQPVAGSVDLTASGSLLPDLSRFDTQVNLRSEELRIGNPTADALLAGTGRINATIAFEDEILAVRTLEVSTRELSVVGALNGAAGFGQGRFNASLRDVGVLTDQISGPIRARGAASLDENGTWGIDATGTGPGGLAAQIVGDVTQEGNLAINVDGSAPLALANTAIDPRRLSGLANFDLSVNGPPALSSLSGQVTFSDGRLAAPTLGEALTDIAGGIRLSNGNAQIDLNTRVESGGSIAISGPVALTGANQADITVALNNVVLQDPELYSSQIAGSINLNGPLQGGARILGRLELGETNVQVPSSSISSLGDLPDVQHVGEPAAVRRTLQRAGVLNANGAESAGTGSSGPAFPLDIVINAPSRIFIRGRGLDAELGGSLRIGGTSNNVIPVGRFELIRGRIDILQQRFELDEGTATLQGDFAPFIRLVATTETDTGTVISIIVEGPAGAPEVSFVSVPELPQDEVLSQLIFGRDLESISPLQAVQLASAISTLAGRGGGALDSFRERIGLDDFDVTTDDEGNAAVRAGAYVSENVYTDVTVTSNGDTEINLNLDVTSEITAKGSVDQAGDTSIGLFYERDY</sequence>
<dbReference type="GO" id="GO:0009306">
    <property type="term" value="P:protein secretion"/>
    <property type="evidence" value="ECO:0007669"/>
    <property type="project" value="InterPro"/>
</dbReference>
<feature type="chain" id="PRO_5042962369" evidence="5">
    <location>
        <begin position="20"/>
        <end position="1417"/>
    </location>
</feature>
<proteinExistence type="predicted"/>
<accession>A0AAN0NEF1</accession>
<organism evidence="7 8">
    <name type="scientific">Yoonia algicola</name>
    <dbReference type="NCBI Taxonomy" id="3137368"/>
    <lineage>
        <taxon>Bacteria</taxon>
        <taxon>Pseudomonadati</taxon>
        <taxon>Pseudomonadota</taxon>
        <taxon>Alphaproteobacteria</taxon>
        <taxon>Rhodobacterales</taxon>
        <taxon>Paracoccaceae</taxon>
        <taxon>Yoonia</taxon>
    </lineage>
</organism>
<dbReference type="GO" id="GO:0005886">
    <property type="term" value="C:plasma membrane"/>
    <property type="evidence" value="ECO:0007669"/>
    <property type="project" value="InterPro"/>
</dbReference>
<evidence type="ECO:0000259" key="6">
    <source>
        <dbReference type="Pfam" id="PF04357"/>
    </source>
</evidence>
<comment type="subcellular location">
    <subcellularLocation>
        <location evidence="1">Membrane</location>
        <topology evidence="1">Single-pass membrane protein</topology>
    </subcellularLocation>
</comment>
<keyword evidence="8" id="KW-1185">Reference proteome</keyword>
<keyword evidence="5" id="KW-0732">Signal</keyword>
<evidence type="ECO:0000256" key="3">
    <source>
        <dbReference type="ARBA" id="ARBA00022989"/>
    </source>
</evidence>
<reference evidence="7 8" key="1">
    <citation type="submission" date="2024-04" db="EMBL/GenBank/DDBJ databases">
        <title>Phylogenomic analyses of a clade within the roseobacter group suggest taxonomic reassignments of species of the genera Aestuariivita, Citreicella, Loktanella, Nautella, Pelagibaca, Ruegeria, Thalassobius, Thiobacimonas and Tropicibacter, and the proposal o.</title>
        <authorList>
            <person name="Jeon C.O."/>
        </authorList>
    </citation>
    <scope>NUCLEOTIDE SEQUENCE [LARGE SCALE GENOMIC DNA]</scope>
    <source>
        <strain evidence="7 8">G8-12</strain>
    </source>
</reference>
<dbReference type="PANTHER" id="PTHR36985">
    <property type="entry name" value="TRANSLOCATION AND ASSEMBLY MODULE SUBUNIT TAMB"/>
    <property type="match status" value="1"/>
</dbReference>
<dbReference type="PANTHER" id="PTHR36985:SF1">
    <property type="entry name" value="TRANSLOCATION AND ASSEMBLY MODULE SUBUNIT TAMB"/>
    <property type="match status" value="1"/>
</dbReference>
<gene>
    <name evidence="7" type="ORF">AABB28_15415</name>
</gene>
<keyword evidence="3" id="KW-1133">Transmembrane helix</keyword>
<feature type="signal peptide" evidence="5">
    <location>
        <begin position="1"/>
        <end position="19"/>
    </location>
</feature>
<evidence type="ECO:0000256" key="4">
    <source>
        <dbReference type="ARBA" id="ARBA00023136"/>
    </source>
</evidence>
<evidence type="ECO:0000313" key="7">
    <source>
        <dbReference type="EMBL" id="WZU63226.1"/>
    </source>
</evidence>
<dbReference type="Proteomes" id="UP001451782">
    <property type="component" value="Chromosome"/>
</dbReference>
<dbReference type="GO" id="GO:0097347">
    <property type="term" value="C:TAM protein secretion complex"/>
    <property type="evidence" value="ECO:0007669"/>
    <property type="project" value="TreeGrafter"/>
</dbReference>
<evidence type="ECO:0000256" key="5">
    <source>
        <dbReference type="SAM" id="SignalP"/>
    </source>
</evidence>
<dbReference type="RefSeq" id="WP_342069622.1">
    <property type="nucleotide sequence ID" value="NZ_CP151762.1"/>
</dbReference>
<name>A0AAN0NEF1_9RHOB</name>
<evidence type="ECO:0000256" key="2">
    <source>
        <dbReference type="ARBA" id="ARBA00022692"/>
    </source>
</evidence>
<keyword evidence="4" id="KW-0472">Membrane</keyword>
<dbReference type="KEGG" id="yag:AABB28_15415"/>
<dbReference type="Pfam" id="PF04357">
    <property type="entry name" value="TamB"/>
    <property type="match status" value="1"/>
</dbReference>
<evidence type="ECO:0000313" key="8">
    <source>
        <dbReference type="Proteomes" id="UP001451782"/>
    </source>
</evidence>
<dbReference type="InterPro" id="IPR007452">
    <property type="entry name" value="TamB_C"/>
</dbReference>